<evidence type="ECO:0000313" key="2">
    <source>
        <dbReference type="EMBL" id="KAJ1188166.1"/>
    </source>
</evidence>
<dbReference type="EMBL" id="JANPWB010000005">
    <property type="protein sequence ID" value="KAJ1188166.1"/>
    <property type="molecule type" value="Genomic_DNA"/>
</dbReference>
<dbReference type="InterPro" id="IPR035706">
    <property type="entry name" value="AAA_9"/>
</dbReference>
<dbReference type="InterPro" id="IPR027417">
    <property type="entry name" value="P-loop_NTPase"/>
</dbReference>
<protein>
    <recommendedName>
        <fullName evidence="1">Dynein heavy chain ATP-binding dynein motor region domain-containing protein</fullName>
    </recommendedName>
</protein>
<gene>
    <name evidence="2" type="ORF">NDU88_004930</name>
</gene>
<reference evidence="2" key="1">
    <citation type="journal article" date="2022" name="bioRxiv">
        <title>Sequencing and chromosome-scale assembly of the giantPleurodeles waltlgenome.</title>
        <authorList>
            <person name="Brown T."/>
            <person name="Elewa A."/>
            <person name="Iarovenko S."/>
            <person name="Subramanian E."/>
            <person name="Araus A.J."/>
            <person name="Petzold A."/>
            <person name="Susuki M."/>
            <person name="Suzuki K.-i.T."/>
            <person name="Hayashi T."/>
            <person name="Toyoda A."/>
            <person name="Oliveira C."/>
            <person name="Osipova E."/>
            <person name="Leigh N.D."/>
            <person name="Simon A."/>
            <person name="Yun M.H."/>
        </authorList>
    </citation>
    <scope>NUCLEOTIDE SEQUENCE</scope>
    <source>
        <strain evidence="2">20211129_DDA</strain>
        <tissue evidence="2">Liver</tissue>
    </source>
</reference>
<dbReference type="Pfam" id="PF12781">
    <property type="entry name" value="AAA_9"/>
    <property type="match status" value="1"/>
</dbReference>
<evidence type="ECO:0000313" key="3">
    <source>
        <dbReference type="Proteomes" id="UP001066276"/>
    </source>
</evidence>
<dbReference type="Gene3D" id="3.40.50.300">
    <property type="entry name" value="P-loop containing nucleotide triphosphate hydrolases"/>
    <property type="match status" value="1"/>
</dbReference>
<feature type="domain" description="Dynein heavy chain ATP-binding dynein motor region" evidence="1">
    <location>
        <begin position="8"/>
        <end position="49"/>
    </location>
</feature>
<comment type="caution">
    <text evidence="2">The sequence shown here is derived from an EMBL/GenBank/DDBJ whole genome shotgun (WGS) entry which is preliminary data.</text>
</comment>
<proteinExistence type="predicted"/>
<accession>A0AAV7UHR6</accession>
<evidence type="ECO:0000259" key="1">
    <source>
        <dbReference type="Pfam" id="PF12781"/>
    </source>
</evidence>
<dbReference type="Proteomes" id="UP001066276">
    <property type="component" value="Chromosome 3_1"/>
</dbReference>
<organism evidence="2 3">
    <name type="scientific">Pleurodeles waltl</name>
    <name type="common">Iberian ribbed newt</name>
    <dbReference type="NCBI Taxonomy" id="8319"/>
    <lineage>
        <taxon>Eukaryota</taxon>
        <taxon>Metazoa</taxon>
        <taxon>Chordata</taxon>
        <taxon>Craniata</taxon>
        <taxon>Vertebrata</taxon>
        <taxon>Euteleostomi</taxon>
        <taxon>Amphibia</taxon>
        <taxon>Batrachia</taxon>
        <taxon>Caudata</taxon>
        <taxon>Salamandroidea</taxon>
        <taxon>Salamandridae</taxon>
        <taxon>Pleurodelinae</taxon>
        <taxon>Pleurodeles</taxon>
    </lineage>
</organism>
<name>A0AAV7UHR6_PLEWA</name>
<sequence>MLQDTLPYVDIIEQAVVVGDPVLIENLEETIDPILDPLLGRHTLKKGRSQKNLEKSFEKLSLIMNGLESLLCLVLVGVN</sequence>
<dbReference type="AlphaFoldDB" id="A0AAV7UHR6"/>
<keyword evidence="3" id="KW-1185">Reference proteome</keyword>